<dbReference type="Gene3D" id="3.40.50.300">
    <property type="entry name" value="P-loop containing nucleotide triphosphate hydrolases"/>
    <property type="match status" value="1"/>
</dbReference>
<evidence type="ECO:0000313" key="3">
    <source>
        <dbReference type="EMBL" id="KAK7446704.1"/>
    </source>
</evidence>
<dbReference type="Proteomes" id="UP001498398">
    <property type="component" value="Unassembled WGS sequence"/>
</dbReference>
<reference evidence="3 4" key="1">
    <citation type="submission" date="2024-01" db="EMBL/GenBank/DDBJ databases">
        <title>A draft genome for the cacao thread blight pathogen Marasmiellus scandens.</title>
        <authorList>
            <person name="Baruah I.K."/>
            <person name="Leung J."/>
            <person name="Bukari Y."/>
            <person name="Amoako-Attah I."/>
            <person name="Meinhardt L.W."/>
            <person name="Bailey B.A."/>
            <person name="Cohen S.P."/>
        </authorList>
    </citation>
    <scope>NUCLEOTIDE SEQUENCE [LARGE SCALE GENOMIC DNA]</scope>
    <source>
        <strain evidence="3 4">GH-19</strain>
    </source>
</reference>
<dbReference type="Pfam" id="PF20703">
    <property type="entry name" value="nSTAND1"/>
    <property type="match status" value="1"/>
</dbReference>
<evidence type="ECO:0000256" key="1">
    <source>
        <dbReference type="SAM" id="Coils"/>
    </source>
</evidence>
<dbReference type="PANTHER" id="PTHR47691">
    <property type="entry name" value="REGULATOR-RELATED"/>
    <property type="match status" value="1"/>
</dbReference>
<feature type="domain" description="Novel STAND NTPase 1" evidence="2">
    <location>
        <begin position="214"/>
        <end position="356"/>
    </location>
</feature>
<dbReference type="InterPro" id="IPR027417">
    <property type="entry name" value="P-loop_NTPase"/>
</dbReference>
<protein>
    <recommendedName>
        <fullName evidence="2">Novel STAND NTPase 1 domain-containing protein</fullName>
    </recommendedName>
</protein>
<proteinExistence type="predicted"/>
<sequence>MSFLSRSKPKAKGKDKDKIPSGFDFSHAKDILTTVASISKAAGFPPLEGAAEVAKRIVEIAETAKKNKGDCTSIAENIVHLLENIKGTIEQREKGKVDEGLGRCIEELEKELQKIQQNLNRISQRNMRKRLFHATSDADNIKECKDQIKHCIDMFNLKGTVNNWQTGAELQEGQEAIHTLLTKIANNHDQIADNHDQSEITADNLEEHIPTVPRIFYGRDDLLKEGVEYMSSNDQALLAILGAGGMGKTSLALKISNEEIIKNKFGDRSYFLPCEVLPDAASLVVGMLKSMKVPSQEGKGQYEQLYGYIQANPKPMLLMLDNFETPWNSPDGQTIIKNFVEKLAKFNNLSVILTMRGTIPPGDLDWHKLGSDSGIPTLPLDAARDSFLAFSGRRVDDAEIPQVDILLKGIDCVPLAVRLIAKRAKRFPVERLLQMWKNERTSALKEGKGHDRLTNVEMSIELSMKLLDTNSSKLLSIICFLPNGIHNWVTILPKMLPEFESLDSSTDALLEHSLVYSQNGRMGVLAPISEYVQKSKSLKMMDLHVLDKFYLAWMDDLPEQKKELQVQLQPHILNIIKILNVQIKSACNEQHVNAINKLWKVTSFYQLTLEVVNNILETYSALEEGERLEIQLKKVYMLSWIALWGEAEAEVERIRKLNNTGGQSMIEARCLYEMGDMFRMQNRYNEAIKVFLKAEIQFSENNELGRSADCLYHIGEIYRMQDKYPEATEMQRKAQGQFEQIGDQLGAAKCLRSLGNIHFMQNRYSSASEMLMKAQGQFEQIGEQLGAAQCLQSLGNIHRMQNRYSSASEMLMKAQGQFEQIGDQLGAAQCLRSLGDIHRMQNRYSSASVLLMKAQGQFEQIGHSFGEADCLSRLGDIFRLQGLYQDAKDALDNAISKFQEIGNPPYDVGWCHYRYGLVFQDEGNHVDARNKFEEAKNVFVSHGEMPGEVEMCLDALNGLDELTSSRNDSA</sequence>
<dbReference type="EMBL" id="JBANRG010000043">
    <property type="protein sequence ID" value="KAK7446704.1"/>
    <property type="molecule type" value="Genomic_DNA"/>
</dbReference>
<dbReference type="InterPro" id="IPR019734">
    <property type="entry name" value="TPR_rpt"/>
</dbReference>
<feature type="coiled-coil region" evidence="1">
    <location>
        <begin position="98"/>
        <end position="125"/>
    </location>
</feature>
<evidence type="ECO:0000259" key="2">
    <source>
        <dbReference type="Pfam" id="PF20703"/>
    </source>
</evidence>
<evidence type="ECO:0000313" key="4">
    <source>
        <dbReference type="Proteomes" id="UP001498398"/>
    </source>
</evidence>
<dbReference type="Gene3D" id="1.20.930.20">
    <property type="entry name" value="Adaptor protein Cbl, N-terminal domain"/>
    <property type="match status" value="1"/>
</dbReference>
<dbReference type="CDD" id="cd21037">
    <property type="entry name" value="MLKL_NTD"/>
    <property type="match status" value="1"/>
</dbReference>
<dbReference type="InterPro" id="IPR059179">
    <property type="entry name" value="MLKL-like_MCAfunc"/>
</dbReference>
<keyword evidence="4" id="KW-1185">Reference proteome</keyword>
<dbReference type="SUPFAM" id="SSF48452">
    <property type="entry name" value="TPR-like"/>
    <property type="match status" value="2"/>
</dbReference>
<accession>A0ABR1J0J1</accession>
<dbReference type="Gene3D" id="1.25.40.10">
    <property type="entry name" value="Tetratricopeptide repeat domain"/>
    <property type="match status" value="2"/>
</dbReference>
<organism evidence="3 4">
    <name type="scientific">Marasmiellus scandens</name>
    <dbReference type="NCBI Taxonomy" id="2682957"/>
    <lineage>
        <taxon>Eukaryota</taxon>
        <taxon>Fungi</taxon>
        <taxon>Dikarya</taxon>
        <taxon>Basidiomycota</taxon>
        <taxon>Agaricomycotina</taxon>
        <taxon>Agaricomycetes</taxon>
        <taxon>Agaricomycetidae</taxon>
        <taxon>Agaricales</taxon>
        <taxon>Marasmiineae</taxon>
        <taxon>Omphalotaceae</taxon>
        <taxon>Marasmiellus</taxon>
    </lineage>
</organism>
<dbReference type="SMART" id="SM00028">
    <property type="entry name" value="TPR"/>
    <property type="match status" value="7"/>
</dbReference>
<dbReference type="SUPFAM" id="SSF52540">
    <property type="entry name" value="P-loop containing nucleoside triphosphate hydrolases"/>
    <property type="match status" value="1"/>
</dbReference>
<comment type="caution">
    <text evidence="3">The sequence shown here is derived from an EMBL/GenBank/DDBJ whole genome shotgun (WGS) entry which is preliminary data.</text>
</comment>
<gene>
    <name evidence="3" type="ORF">VKT23_014399</name>
</gene>
<keyword evidence="1" id="KW-0175">Coiled coil</keyword>
<dbReference type="PRINTS" id="PR00364">
    <property type="entry name" value="DISEASERSIST"/>
</dbReference>
<dbReference type="InterPro" id="IPR036537">
    <property type="entry name" value="Adaptor_Cbl_N_dom_sf"/>
</dbReference>
<dbReference type="InterPro" id="IPR011990">
    <property type="entry name" value="TPR-like_helical_dom_sf"/>
</dbReference>
<dbReference type="InterPro" id="IPR049052">
    <property type="entry name" value="nSTAND1"/>
</dbReference>
<name>A0ABR1J0J1_9AGAR</name>
<dbReference type="PANTHER" id="PTHR47691:SF3">
    <property type="entry name" value="HTH-TYPE TRANSCRIPTIONAL REGULATOR RV0890C-RELATED"/>
    <property type="match status" value="1"/>
</dbReference>
<dbReference type="Pfam" id="PF13424">
    <property type="entry name" value="TPR_12"/>
    <property type="match status" value="1"/>
</dbReference>